<evidence type="ECO:0000256" key="1">
    <source>
        <dbReference type="SAM" id="MobiDB-lite"/>
    </source>
</evidence>
<feature type="compositionally biased region" description="Basic residues" evidence="1">
    <location>
        <begin position="908"/>
        <end position="926"/>
    </location>
</feature>
<keyword evidence="3" id="KW-1185">Reference proteome</keyword>
<dbReference type="KEGG" id="aqu:109588473"/>
<accession>A0AAN0JTI5</accession>
<sequence>MKKLYLITRKLLPANNTSNETTRLTAPHQSTLSFENTEETSSFKNQSRSPEEIDLSNQYDNASVMSSSSCMHSEVCDVTSYNEESSNMEHENIANSCRTPVNCEVKETKTDTKVQNSDILSLLDYVKKIPERKRQRIERKLEAKGGNHTMLHIIDTGGQPEFHEILPALITGPAINLLVFKLTEDLRSRYKIIYRTSAGDSEPYETSLTHEEVIFRSLASIACLRQNTIGWSFDEVPIEDKSEPVAFLIATHRDQVDENKVNEVNEQLQTKIKKSSDLFNENLVQFSKEEQVIFPLDTTKDEEKVEHLRFFLHQVISQKFQELKIPAPWCIFSLKLRKSTKKLFHYDSCFNLGKECGIQDTVEFKNVLWYLHHRVGIIMHYPNVAGLEDVIITDLQLVFDRITNLITTCFTFEQSGSAAVGEEFRKNGRFSESQLDEMSSREKGDPLNTKKLVALLKHLYIVAGPMKTKVGRKTVKYYFMPCALKPADVEKEERNGSVSPAPLLICFECGYTPVGVFCCLVVYLLDQKTDQVLEWKLTGNDQYRNRITFQVGQYYDTVTLISCATYLEVWVQQIKGSKLSTSELLSSLDKGVDIVTQSLHYTYKSKHMFGVQCTCTAVPHPAVIGFNEEATKCVNGRIVEFNEKQLYWSTKVVKLNNTTQNTSCEIPSQTESHVPKSFSFHDTAAIDTEVCPRDLFRQCSADITHCVSLDVVRVADRLFAAKVIPEALRNEISSLTGLDDYRKANKMMVHIQNILSSYSNPTEYLTDVCYALLLIDNETLKHILNSILKELGKPQESKEDMSKSSNLKRPRAAQENASASKRFEIDTEGSYHSTKSTFVKEQSSGSRILQNERRGRKRQIEDISPGELTDYKIKKAKSQSSEIISLLSDDDDVLILDSPPPSPSDKGHGKRSIGNKPHRRKTGSKK</sequence>
<feature type="region of interest" description="Disordered" evidence="1">
    <location>
        <begin position="18"/>
        <end position="52"/>
    </location>
</feature>
<organism evidence="2 3">
    <name type="scientific">Amphimedon queenslandica</name>
    <name type="common">Sponge</name>
    <dbReference type="NCBI Taxonomy" id="400682"/>
    <lineage>
        <taxon>Eukaryota</taxon>
        <taxon>Metazoa</taxon>
        <taxon>Porifera</taxon>
        <taxon>Demospongiae</taxon>
        <taxon>Heteroscleromorpha</taxon>
        <taxon>Haplosclerida</taxon>
        <taxon>Niphatidae</taxon>
        <taxon>Amphimedon</taxon>
    </lineage>
</organism>
<feature type="region of interest" description="Disordered" evidence="1">
    <location>
        <begin position="888"/>
        <end position="926"/>
    </location>
</feature>
<dbReference type="InterPro" id="IPR036388">
    <property type="entry name" value="WH-like_DNA-bd_sf"/>
</dbReference>
<feature type="compositionally biased region" description="Basic and acidic residues" evidence="1">
    <location>
        <begin position="850"/>
        <end position="861"/>
    </location>
</feature>
<dbReference type="Gene3D" id="1.10.10.10">
    <property type="entry name" value="Winged helix-like DNA-binding domain superfamily/Winged helix DNA-binding domain"/>
    <property type="match status" value="1"/>
</dbReference>
<dbReference type="InterPro" id="IPR027417">
    <property type="entry name" value="P-loop_NTPase"/>
</dbReference>
<name>A0AAN0JTI5_AMPQE</name>
<dbReference type="EnsemblMetazoa" id="XM_020004639.1">
    <property type="protein sequence ID" value="XP_019860198.1"/>
    <property type="gene ID" value="LOC109588473"/>
</dbReference>
<dbReference type="RefSeq" id="XP_019860198.1">
    <property type="nucleotide sequence ID" value="XM_020004639.1"/>
</dbReference>
<dbReference type="Proteomes" id="UP000007879">
    <property type="component" value="Unassembled WGS sequence"/>
</dbReference>
<dbReference type="GeneID" id="109588473"/>
<dbReference type="Gene3D" id="3.40.50.300">
    <property type="entry name" value="P-loop containing nucleotide triphosphate hydrolases"/>
    <property type="match status" value="1"/>
</dbReference>
<feature type="region of interest" description="Disordered" evidence="1">
    <location>
        <begin position="794"/>
        <end position="863"/>
    </location>
</feature>
<dbReference type="SUPFAM" id="SSF52540">
    <property type="entry name" value="P-loop containing nucleoside triphosphate hydrolases"/>
    <property type="match status" value="1"/>
</dbReference>
<feature type="compositionally biased region" description="Polar residues" evidence="1">
    <location>
        <begin position="18"/>
        <end position="48"/>
    </location>
</feature>
<evidence type="ECO:0000313" key="2">
    <source>
        <dbReference type="EnsemblMetazoa" id="XP_019860198.1"/>
    </source>
</evidence>
<evidence type="ECO:0000313" key="3">
    <source>
        <dbReference type="Proteomes" id="UP000007879"/>
    </source>
</evidence>
<protein>
    <recommendedName>
        <fullName evidence="4">C-terminal of Roc (COR) domain-containing protein</fullName>
    </recommendedName>
</protein>
<proteinExistence type="predicted"/>
<reference evidence="2" key="2">
    <citation type="submission" date="2024-06" db="UniProtKB">
        <authorList>
            <consortium name="EnsemblMetazoa"/>
        </authorList>
    </citation>
    <scope>IDENTIFICATION</scope>
</reference>
<feature type="compositionally biased region" description="Polar residues" evidence="1">
    <location>
        <begin position="830"/>
        <end position="849"/>
    </location>
</feature>
<evidence type="ECO:0008006" key="4">
    <source>
        <dbReference type="Google" id="ProtNLM"/>
    </source>
</evidence>
<dbReference type="AlphaFoldDB" id="A0AAN0JTI5"/>
<reference evidence="3" key="1">
    <citation type="journal article" date="2010" name="Nature">
        <title>The Amphimedon queenslandica genome and the evolution of animal complexity.</title>
        <authorList>
            <person name="Srivastava M."/>
            <person name="Simakov O."/>
            <person name="Chapman J."/>
            <person name="Fahey B."/>
            <person name="Gauthier M.E."/>
            <person name="Mitros T."/>
            <person name="Richards G.S."/>
            <person name="Conaco C."/>
            <person name="Dacre M."/>
            <person name="Hellsten U."/>
            <person name="Larroux C."/>
            <person name="Putnam N.H."/>
            <person name="Stanke M."/>
            <person name="Adamska M."/>
            <person name="Darling A."/>
            <person name="Degnan S.M."/>
            <person name="Oakley T.H."/>
            <person name="Plachetzki D.C."/>
            <person name="Zhai Y."/>
            <person name="Adamski M."/>
            <person name="Calcino A."/>
            <person name="Cummins S.F."/>
            <person name="Goodstein D.M."/>
            <person name="Harris C."/>
            <person name="Jackson D.J."/>
            <person name="Leys S.P."/>
            <person name="Shu S."/>
            <person name="Woodcroft B.J."/>
            <person name="Vervoort M."/>
            <person name="Kosik K.S."/>
            <person name="Manning G."/>
            <person name="Degnan B.M."/>
            <person name="Rokhsar D.S."/>
        </authorList>
    </citation>
    <scope>NUCLEOTIDE SEQUENCE [LARGE SCALE GENOMIC DNA]</scope>
</reference>